<organism evidence="1 2">
    <name type="scientific">Acaulospora colombiana</name>
    <dbReference type="NCBI Taxonomy" id="27376"/>
    <lineage>
        <taxon>Eukaryota</taxon>
        <taxon>Fungi</taxon>
        <taxon>Fungi incertae sedis</taxon>
        <taxon>Mucoromycota</taxon>
        <taxon>Glomeromycotina</taxon>
        <taxon>Glomeromycetes</taxon>
        <taxon>Diversisporales</taxon>
        <taxon>Acaulosporaceae</taxon>
        <taxon>Acaulospora</taxon>
    </lineage>
</organism>
<dbReference type="EMBL" id="CAJVPT010032786">
    <property type="protein sequence ID" value="CAG8702615.1"/>
    <property type="molecule type" value="Genomic_DNA"/>
</dbReference>
<reference evidence="1" key="1">
    <citation type="submission" date="2021-06" db="EMBL/GenBank/DDBJ databases">
        <authorList>
            <person name="Kallberg Y."/>
            <person name="Tangrot J."/>
            <person name="Rosling A."/>
        </authorList>
    </citation>
    <scope>NUCLEOTIDE SEQUENCE</scope>
    <source>
        <strain evidence="1">CL356</strain>
    </source>
</reference>
<sequence length="278" mass="30824">ELPKKANQVLVTKDGNTILVADKFGDAPKSDRAEATPKYALNTLEGRKSTNSHPNPSQGNLVLGHTSSLTAMSLTLDEKFILTADRDEHIRLPNHTPGILISGGGDRNIFFWDYLAGTVLNQISIWDVVYPSMKVFSQRRKFQKLEAKVGTGWRARKRKEKEAREERERLEREGRKKAKMEGSVSTPDENASRNNQDATGSEIGDPSTARIPPGELQKDEKQEDGEEGDMMAVDTVQGGMAVSRQRSQLPSLDDVIVISKIETLQFGLEYLLVFTAVG</sequence>
<evidence type="ECO:0000313" key="1">
    <source>
        <dbReference type="EMBL" id="CAG8702615.1"/>
    </source>
</evidence>
<name>A0ACA9PHF9_9GLOM</name>
<accession>A0ACA9PHF9</accession>
<gene>
    <name evidence="1" type="ORF">ACOLOM_LOCUS10316</name>
</gene>
<dbReference type="Proteomes" id="UP000789525">
    <property type="component" value="Unassembled WGS sequence"/>
</dbReference>
<feature type="non-terminal residue" evidence="1">
    <location>
        <position position="1"/>
    </location>
</feature>
<keyword evidence="2" id="KW-1185">Reference proteome</keyword>
<proteinExistence type="predicted"/>
<evidence type="ECO:0000313" key="2">
    <source>
        <dbReference type="Proteomes" id="UP000789525"/>
    </source>
</evidence>
<protein>
    <submittedName>
        <fullName evidence="1">16771_t:CDS:1</fullName>
    </submittedName>
</protein>
<comment type="caution">
    <text evidence="1">The sequence shown here is derived from an EMBL/GenBank/DDBJ whole genome shotgun (WGS) entry which is preliminary data.</text>
</comment>